<evidence type="ECO:0000313" key="3">
    <source>
        <dbReference type="Proteomes" id="UP000652761"/>
    </source>
</evidence>
<keyword evidence="3" id="KW-1185">Reference proteome</keyword>
<sequence length="88" mass="9557">MGPSCLECSKAEGKRVSCRGSGRGGAAWRDRRTGRSGLVRVGNTAARPVAFMTRPEGRPRHSSYRGVSRRHDNRGGPGFSLFLWASPL</sequence>
<organism evidence="2 3">
    <name type="scientific">Colocasia esculenta</name>
    <name type="common">Wild taro</name>
    <name type="synonym">Arum esculentum</name>
    <dbReference type="NCBI Taxonomy" id="4460"/>
    <lineage>
        <taxon>Eukaryota</taxon>
        <taxon>Viridiplantae</taxon>
        <taxon>Streptophyta</taxon>
        <taxon>Embryophyta</taxon>
        <taxon>Tracheophyta</taxon>
        <taxon>Spermatophyta</taxon>
        <taxon>Magnoliopsida</taxon>
        <taxon>Liliopsida</taxon>
        <taxon>Araceae</taxon>
        <taxon>Aroideae</taxon>
        <taxon>Colocasieae</taxon>
        <taxon>Colocasia</taxon>
    </lineage>
</organism>
<proteinExistence type="predicted"/>
<reference evidence="2" key="1">
    <citation type="submission" date="2017-07" db="EMBL/GenBank/DDBJ databases">
        <title>Taro Niue Genome Assembly and Annotation.</title>
        <authorList>
            <person name="Atibalentja N."/>
            <person name="Keating K."/>
            <person name="Fields C.J."/>
        </authorList>
    </citation>
    <scope>NUCLEOTIDE SEQUENCE</scope>
    <source>
        <strain evidence="2">Niue_2</strain>
        <tissue evidence="2">Leaf</tissue>
    </source>
</reference>
<evidence type="ECO:0000256" key="1">
    <source>
        <dbReference type="SAM" id="MobiDB-lite"/>
    </source>
</evidence>
<gene>
    <name evidence="2" type="ORF">Taro_011924</name>
</gene>
<dbReference type="EMBL" id="NMUH01000457">
    <property type="protein sequence ID" value="MQL79485.1"/>
    <property type="molecule type" value="Genomic_DNA"/>
</dbReference>
<dbReference type="Proteomes" id="UP000652761">
    <property type="component" value="Unassembled WGS sequence"/>
</dbReference>
<evidence type="ECO:0000313" key="2">
    <source>
        <dbReference type="EMBL" id="MQL79485.1"/>
    </source>
</evidence>
<feature type="region of interest" description="Disordered" evidence="1">
    <location>
        <begin position="15"/>
        <end position="35"/>
    </location>
</feature>
<accession>A0A843U7P3</accession>
<comment type="caution">
    <text evidence="2">The sequence shown here is derived from an EMBL/GenBank/DDBJ whole genome shotgun (WGS) entry which is preliminary data.</text>
</comment>
<name>A0A843U7P3_COLES</name>
<dbReference type="AlphaFoldDB" id="A0A843U7P3"/>
<protein>
    <submittedName>
        <fullName evidence="2">Uncharacterized protein</fullName>
    </submittedName>
</protein>
<feature type="region of interest" description="Disordered" evidence="1">
    <location>
        <begin position="54"/>
        <end position="78"/>
    </location>
</feature>